<dbReference type="Pfam" id="PF20209">
    <property type="entry name" value="DUF6570"/>
    <property type="match status" value="1"/>
</dbReference>
<gene>
    <name evidence="2" type="ORF">C8F04DRAFT_968608</name>
</gene>
<organism evidence="2 3">
    <name type="scientific">Mycena alexandri</name>
    <dbReference type="NCBI Taxonomy" id="1745969"/>
    <lineage>
        <taxon>Eukaryota</taxon>
        <taxon>Fungi</taxon>
        <taxon>Dikarya</taxon>
        <taxon>Basidiomycota</taxon>
        <taxon>Agaricomycotina</taxon>
        <taxon>Agaricomycetes</taxon>
        <taxon>Agaricomycetidae</taxon>
        <taxon>Agaricales</taxon>
        <taxon>Marasmiineae</taxon>
        <taxon>Mycenaceae</taxon>
        <taxon>Mycena</taxon>
    </lineage>
</organism>
<feature type="non-terminal residue" evidence="2">
    <location>
        <position position="238"/>
    </location>
</feature>
<evidence type="ECO:0000259" key="1">
    <source>
        <dbReference type="Pfam" id="PF20209"/>
    </source>
</evidence>
<dbReference type="AlphaFoldDB" id="A0AAD6SCH0"/>
<sequence>MYKLGLGPSGQLAARGNVCILPQDTTSVLSAMPPPLFRLRDEICVILVGSPDTEVTHDMLTRSPLLVRREKIRTALFWLIENNPLYADLNKDVVLENSEEYPVYDCPLAITDFLRTNSANNQGSSYTSYSDQANAELFEGTNTFELTSSTLVDVDNLTSTYQQRKFDALRKLKKHEVGFVKFPSGNAPLSTSKNPRVFGWLWPTLFPYGVGMVDNNNVRISPEIPFHKVDTLPHVQHL</sequence>
<keyword evidence="3" id="KW-1185">Reference proteome</keyword>
<dbReference type="EMBL" id="JARJCM010000165">
    <property type="protein sequence ID" value="KAJ7024707.1"/>
    <property type="molecule type" value="Genomic_DNA"/>
</dbReference>
<feature type="domain" description="DUF6570" evidence="1">
    <location>
        <begin position="9"/>
        <end position="90"/>
    </location>
</feature>
<evidence type="ECO:0000313" key="2">
    <source>
        <dbReference type="EMBL" id="KAJ7024707.1"/>
    </source>
</evidence>
<name>A0AAD6SCH0_9AGAR</name>
<comment type="caution">
    <text evidence="2">The sequence shown here is derived from an EMBL/GenBank/DDBJ whole genome shotgun (WGS) entry which is preliminary data.</text>
</comment>
<dbReference type="Proteomes" id="UP001218188">
    <property type="component" value="Unassembled WGS sequence"/>
</dbReference>
<reference evidence="2" key="1">
    <citation type="submission" date="2023-03" db="EMBL/GenBank/DDBJ databases">
        <title>Massive genome expansion in bonnet fungi (Mycena s.s.) driven by repeated elements and novel gene families across ecological guilds.</title>
        <authorList>
            <consortium name="Lawrence Berkeley National Laboratory"/>
            <person name="Harder C.B."/>
            <person name="Miyauchi S."/>
            <person name="Viragh M."/>
            <person name="Kuo A."/>
            <person name="Thoen E."/>
            <person name="Andreopoulos B."/>
            <person name="Lu D."/>
            <person name="Skrede I."/>
            <person name="Drula E."/>
            <person name="Henrissat B."/>
            <person name="Morin E."/>
            <person name="Kohler A."/>
            <person name="Barry K."/>
            <person name="LaButti K."/>
            <person name="Morin E."/>
            <person name="Salamov A."/>
            <person name="Lipzen A."/>
            <person name="Mereny Z."/>
            <person name="Hegedus B."/>
            <person name="Baldrian P."/>
            <person name="Stursova M."/>
            <person name="Weitz H."/>
            <person name="Taylor A."/>
            <person name="Grigoriev I.V."/>
            <person name="Nagy L.G."/>
            <person name="Martin F."/>
            <person name="Kauserud H."/>
        </authorList>
    </citation>
    <scope>NUCLEOTIDE SEQUENCE</scope>
    <source>
        <strain evidence="2">CBHHK200</strain>
    </source>
</reference>
<protein>
    <recommendedName>
        <fullName evidence="1">DUF6570 domain-containing protein</fullName>
    </recommendedName>
</protein>
<dbReference type="InterPro" id="IPR046700">
    <property type="entry name" value="DUF6570"/>
</dbReference>
<proteinExistence type="predicted"/>
<evidence type="ECO:0000313" key="3">
    <source>
        <dbReference type="Proteomes" id="UP001218188"/>
    </source>
</evidence>
<accession>A0AAD6SCH0</accession>